<keyword evidence="2" id="KW-1185">Reference proteome</keyword>
<gene>
    <name evidence="1" type="ORF">BN946_scf184970.g130</name>
</gene>
<dbReference type="EMBL" id="CCBP010000111">
    <property type="protein sequence ID" value="CDO72278.1"/>
    <property type="molecule type" value="Genomic_DNA"/>
</dbReference>
<organism evidence="1 2">
    <name type="scientific">Pycnoporus cinnabarinus</name>
    <name type="common">Cinnabar-red polypore</name>
    <name type="synonym">Trametes cinnabarina</name>
    <dbReference type="NCBI Taxonomy" id="5643"/>
    <lineage>
        <taxon>Eukaryota</taxon>
        <taxon>Fungi</taxon>
        <taxon>Dikarya</taxon>
        <taxon>Basidiomycota</taxon>
        <taxon>Agaricomycotina</taxon>
        <taxon>Agaricomycetes</taxon>
        <taxon>Polyporales</taxon>
        <taxon>Polyporaceae</taxon>
        <taxon>Trametes</taxon>
    </lineage>
</organism>
<accession>A0A060SIM8</accession>
<dbReference type="Proteomes" id="UP000029665">
    <property type="component" value="Unassembled WGS sequence"/>
</dbReference>
<sequence>MSSRIFLAEETQCMASNAHGAPEIGLQNSASRCFVYAFELAHLSVSRVVKDDIDAAEHLFGPTEGFNDVRLIRNIDLEREDPIARVLFDKDVEGGWLTSSSHHRIAFLQGELRQNATEPRRRSGYCCVMKLL</sequence>
<protein>
    <submittedName>
        <fullName evidence="1">Uncharacterized protein</fullName>
    </submittedName>
</protein>
<dbReference type="AlphaFoldDB" id="A0A060SIM8"/>
<dbReference type="HOGENOM" id="CLU_1918147_0_0_1"/>
<reference evidence="1" key="1">
    <citation type="submission" date="2014-01" db="EMBL/GenBank/DDBJ databases">
        <title>The genome of the white-rot fungus Pycnoporus cinnabarinus: a basidiomycete model with a versatile arsenal for lignocellulosic biomass breakdown.</title>
        <authorList>
            <person name="Levasseur A."/>
            <person name="Lomascolo A."/>
            <person name="Ruiz-Duenas F.J."/>
            <person name="Uzan E."/>
            <person name="Piumi F."/>
            <person name="Kues U."/>
            <person name="Ram A.F.J."/>
            <person name="Murat C."/>
            <person name="Haon M."/>
            <person name="Benoit I."/>
            <person name="Arfi Y."/>
            <person name="Chevret D."/>
            <person name="Drula E."/>
            <person name="Kwon M.J."/>
            <person name="Gouret P."/>
            <person name="Lesage-Meessen L."/>
            <person name="Lombard V."/>
            <person name="Mariette J."/>
            <person name="Noirot C."/>
            <person name="Park J."/>
            <person name="Patyshakuliyeva A."/>
            <person name="Wieneger R.A.B."/>
            <person name="Wosten H.A.B."/>
            <person name="Martin F."/>
            <person name="Coutinho P.M."/>
            <person name="de Vries R."/>
            <person name="Martinez A.T."/>
            <person name="Klopp C."/>
            <person name="Pontarotti P."/>
            <person name="Henrissat B."/>
            <person name="Record E."/>
        </authorList>
    </citation>
    <scope>NUCLEOTIDE SEQUENCE [LARGE SCALE GENOMIC DNA]</scope>
    <source>
        <strain evidence="1">BRFM137</strain>
    </source>
</reference>
<evidence type="ECO:0000313" key="2">
    <source>
        <dbReference type="Proteomes" id="UP000029665"/>
    </source>
</evidence>
<name>A0A060SIM8_PYCCI</name>
<evidence type="ECO:0000313" key="1">
    <source>
        <dbReference type="EMBL" id="CDO72278.1"/>
    </source>
</evidence>
<proteinExistence type="predicted"/>
<comment type="caution">
    <text evidence="1">The sequence shown here is derived from an EMBL/GenBank/DDBJ whole genome shotgun (WGS) entry which is preliminary data.</text>
</comment>